<feature type="domain" description="Signal transduction histidine kinase internal region" evidence="2">
    <location>
        <begin position="164"/>
        <end position="242"/>
    </location>
</feature>
<name>A0A3B1AND2_9ZZZZ</name>
<feature type="transmembrane region" description="Helical" evidence="1">
    <location>
        <begin position="92"/>
        <end position="113"/>
    </location>
</feature>
<keyword evidence="1" id="KW-0472">Membrane</keyword>
<dbReference type="EMBL" id="UOFX01000024">
    <property type="protein sequence ID" value="VAX07449.1"/>
    <property type="molecule type" value="Genomic_DNA"/>
</dbReference>
<feature type="transmembrane region" description="Helical" evidence="1">
    <location>
        <begin position="28"/>
        <end position="50"/>
    </location>
</feature>
<reference evidence="3" key="1">
    <citation type="submission" date="2018-06" db="EMBL/GenBank/DDBJ databases">
        <authorList>
            <person name="Zhirakovskaya E."/>
        </authorList>
    </citation>
    <scope>NUCLEOTIDE SEQUENCE</scope>
</reference>
<sequence length="357" mass="39724">MGKNQQQNRLQAEKNQGLLPNFCDARNLFIMVVSAELLAMVLTLSSDVASEKLLYELSMRSLYVQWIALASTAILCALHTRLNQMSNTMAGLAAWLIFQGTTLLVSEVAFQFMKGTDQSLGLIGGHQGFLLRNLGVSAIVAALGLHYLYIQFLWHQQIVAESQARLQALQSRIRPHFLFNCMNTIASLTRTRPEVAEEAVHDLADLFRASLSSVEHKSTLGDELELVRGYLRIEGLRLGDRLQVEWELDGLPEEATMPLLVLQPLLENAVYHGIEPSPQGGRILVAGCYSHHQVSLSIRNTKPPEGCAKHNKGNHMALENIRQRLEGLFYGEASLTISEVDGDYQVQLIFPYSRTGA</sequence>
<feature type="transmembrane region" description="Helical" evidence="1">
    <location>
        <begin position="134"/>
        <end position="154"/>
    </location>
</feature>
<dbReference type="InterPro" id="IPR036890">
    <property type="entry name" value="HATPase_C_sf"/>
</dbReference>
<dbReference type="InterPro" id="IPR010559">
    <property type="entry name" value="Sig_transdc_His_kin_internal"/>
</dbReference>
<dbReference type="AlphaFoldDB" id="A0A3B1AND2"/>
<proteinExistence type="predicted"/>
<gene>
    <name evidence="3" type="ORF">MNBD_GAMMA26-736</name>
</gene>
<dbReference type="Pfam" id="PF06580">
    <property type="entry name" value="His_kinase"/>
    <property type="match status" value="1"/>
</dbReference>
<evidence type="ECO:0000313" key="3">
    <source>
        <dbReference type="EMBL" id="VAX07449.1"/>
    </source>
</evidence>
<dbReference type="GO" id="GO:0016020">
    <property type="term" value="C:membrane"/>
    <property type="evidence" value="ECO:0007669"/>
    <property type="project" value="InterPro"/>
</dbReference>
<keyword evidence="1" id="KW-1133">Transmembrane helix</keyword>
<dbReference type="GO" id="GO:0000155">
    <property type="term" value="F:phosphorelay sensor kinase activity"/>
    <property type="evidence" value="ECO:0007669"/>
    <property type="project" value="InterPro"/>
</dbReference>
<dbReference type="SUPFAM" id="SSF55874">
    <property type="entry name" value="ATPase domain of HSP90 chaperone/DNA topoisomerase II/histidine kinase"/>
    <property type="match status" value="1"/>
</dbReference>
<dbReference type="InterPro" id="IPR050640">
    <property type="entry name" value="Bact_2-comp_sensor_kinase"/>
</dbReference>
<protein>
    <recommendedName>
        <fullName evidence="2">Signal transduction histidine kinase internal region domain-containing protein</fullName>
    </recommendedName>
</protein>
<evidence type="ECO:0000256" key="1">
    <source>
        <dbReference type="SAM" id="Phobius"/>
    </source>
</evidence>
<dbReference type="PANTHER" id="PTHR34220:SF7">
    <property type="entry name" value="SENSOR HISTIDINE KINASE YPDA"/>
    <property type="match status" value="1"/>
</dbReference>
<evidence type="ECO:0000259" key="2">
    <source>
        <dbReference type="Pfam" id="PF06580"/>
    </source>
</evidence>
<feature type="transmembrane region" description="Helical" evidence="1">
    <location>
        <begin position="62"/>
        <end position="80"/>
    </location>
</feature>
<dbReference type="PANTHER" id="PTHR34220">
    <property type="entry name" value="SENSOR HISTIDINE KINASE YPDA"/>
    <property type="match status" value="1"/>
</dbReference>
<keyword evidence="1" id="KW-0812">Transmembrane</keyword>
<dbReference type="Gene3D" id="3.30.565.10">
    <property type="entry name" value="Histidine kinase-like ATPase, C-terminal domain"/>
    <property type="match status" value="1"/>
</dbReference>
<accession>A0A3B1AND2</accession>
<organism evidence="3">
    <name type="scientific">hydrothermal vent metagenome</name>
    <dbReference type="NCBI Taxonomy" id="652676"/>
    <lineage>
        <taxon>unclassified sequences</taxon>
        <taxon>metagenomes</taxon>
        <taxon>ecological metagenomes</taxon>
    </lineage>
</organism>